<evidence type="ECO:0000256" key="2">
    <source>
        <dbReference type="SAM" id="MobiDB-lite"/>
    </source>
</evidence>
<feature type="region of interest" description="Disordered" evidence="2">
    <location>
        <begin position="427"/>
        <end position="446"/>
    </location>
</feature>
<dbReference type="EMBL" id="VIIS01000553">
    <property type="protein sequence ID" value="KAF0307658.1"/>
    <property type="molecule type" value="Genomic_DNA"/>
</dbReference>
<evidence type="ECO:0000313" key="4">
    <source>
        <dbReference type="Proteomes" id="UP000440578"/>
    </source>
</evidence>
<keyword evidence="4" id="KW-1185">Reference proteome</keyword>
<protein>
    <submittedName>
        <fullName evidence="3">Uncharacterized protein</fullName>
    </submittedName>
</protein>
<dbReference type="Proteomes" id="UP000440578">
    <property type="component" value="Unassembled WGS sequence"/>
</dbReference>
<accession>A0A6A4WYV6</accession>
<feature type="coiled-coil region" evidence="1">
    <location>
        <begin position="264"/>
        <end position="291"/>
    </location>
</feature>
<evidence type="ECO:0000313" key="3">
    <source>
        <dbReference type="EMBL" id="KAF0307658.1"/>
    </source>
</evidence>
<organism evidence="3 4">
    <name type="scientific">Amphibalanus amphitrite</name>
    <name type="common">Striped barnacle</name>
    <name type="synonym">Balanus amphitrite</name>
    <dbReference type="NCBI Taxonomy" id="1232801"/>
    <lineage>
        <taxon>Eukaryota</taxon>
        <taxon>Metazoa</taxon>
        <taxon>Ecdysozoa</taxon>
        <taxon>Arthropoda</taxon>
        <taxon>Crustacea</taxon>
        <taxon>Multicrustacea</taxon>
        <taxon>Cirripedia</taxon>
        <taxon>Thoracica</taxon>
        <taxon>Thoracicalcarea</taxon>
        <taxon>Balanomorpha</taxon>
        <taxon>Balanoidea</taxon>
        <taxon>Balanidae</taxon>
        <taxon>Amphibalaninae</taxon>
        <taxon>Amphibalanus</taxon>
    </lineage>
</organism>
<feature type="compositionally biased region" description="Pro residues" evidence="2">
    <location>
        <begin position="427"/>
        <end position="439"/>
    </location>
</feature>
<feature type="region of interest" description="Disordered" evidence="2">
    <location>
        <begin position="158"/>
        <end position="191"/>
    </location>
</feature>
<proteinExistence type="predicted"/>
<comment type="caution">
    <text evidence="3">The sequence shown here is derived from an EMBL/GenBank/DDBJ whole genome shotgun (WGS) entry which is preliminary data.</text>
</comment>
<gene>
    <name evidence="3" type="ORF">FJT64_021022</name>
</gene>
<keyword evidence="1" id="KW-0175">Coiled coil</keyword>
<dbReference type="AlphaFoldDB" id="A0A6A4WYV6"/>
<name>A0A6A4WYV6_AMPAM</name>
<evidence type="ECO:0000256" key="1">
    <source>
        <dbReference type="SAM" id="Coils"/>
    </source>
</evidence>
<sequence length="553" mass="60932">MKGPPDAPAPSPAQVPGLEPSPVSYLPLPALLAALRAMTPASVGVSAAPTVCVHTHPGVAAPASELSFGDLLTPGRDSQAQTLQMLLDRLMPGGSVLASRTPASSGTRRPGELPDLSFLSGLGLGLLNPDLFRSTAEDFPRPSMSEADLRAVAAAERNAGGRPTLRGGNPDSEMFPRSVQSSPEPSEADDSQRISMLLSANGGDWANRIDKRRRRRSVSHGGQRETRHQMSQVLSKIIRRIGFEKYSEALRVIIQDLQPLKEAMNAAQRDLSKVQRTYHKFENDLNGLLEQTREAQQILLFILSSLFQENIVMRGKLEECHASKKVITARMRFPDNTDELNNLRHQLESRINRYDTLIINLIGKKSELEVERQRLRERCNVPIDSGTQPDPFSLSTFLSLMTGIGEPSSAQRDINILLMRLFPDLYPTPPPPPPPPAPSAPLRHTATAGSPSGWLQVLIPMMNTRRASQPLHFPFVAPSSVSMPYSFANQYLLRHSSPLRTSSPLISQQADNGDEFIMSMLQLMLQLYSAQPDQVDENRMKEELVNFGRALLC</sequence>
<feature type="region of interest" description="Disordered" evidence="2">
    <location>
        <begin position="210"/>
        <end position="229"/>
    </location>
</feature>
<reference evidence="3 4" key="1">
    <citation type="submission" date="2019-07" db="EMBL/GenBank/DDBJ databases">
        <title>Draft genome assembly of a fouling barnacle, Amphibalanus amphitrite (Darwin, 1854): The first reference genome for Thecostraca.</title>
        <authorList>
            <person name="Kim W."/>
        </authorList>
    </citation>
    <scope>NUCLEOTIDE SEQUENCE [LARGE SCALE GENOMIC DNA]</scope>
    <source>
        <strain evidence="3">SNU_AA5</strain>
        <tissue evidence="3">Soma without cirri and trophi</tissue>
    </source>
</reference>